<accession>A0ACB0LM72</accession>
<evidence type="ECO:0000313" key="1">
    <source>
        <dbReference type="EMBL" id="CAJ2670657.1"/>
    </source>
</evidence>
<proteinExistence type="predicted"/>
<dbReference type="Proteomes" id="UP001177021">
    <property type="component" value="Unassembled WGS sequence"/>
</dbReference>
<name>A0ACB0LM72_TRIPR</name>
<protein>
    <submittedName>
        <fullName evidence="1">Uncharacterized protein</fullName>
    </submittedName>
</protein>
<comment type="caution">
    <text evidence="1">The sequence shown here is derived from an EMBL/GenBank/DDBJ whole genome shotgun (WGS) entry which is preliminary data.</text>
</comment>
<organism evidence="1 2">
    <name type="scientific">Trifolium pratense</name>
    <name type="common">Red clover</name>
    <dbReference type="NCBI Taxonomy" id="57577"/>
    <lineage>
        <taxon>Eukaryota</taxon>
        <taxon>Viridiplantae</taxon>
        <taxon>Streptophyta</taxon>
        <taxon>Embryophyta</taxon>
        <taxon>Tracheophyta</taxon>
        <taxon>Spermatophyta</taxon>
        <taxon>Magnoliopsida</taxon>
        <taxon>eudicotyledons</taxon>
        <taxon>Gunneridae</taxon>
        <taxon>Pentapetalae</taxon>
        <taxon>rosids</taxon>
        <taxon>fabids</taxon>
        <taxon>Fabales</taxon>
        <taxon>Fabaceae</taxon>
        <taxon>Papilionoideae</taxon>
        <taxon>50 kb inversion clade</taxon>
        <taxon>NPAAA clade</taxon>
        <taxon>Hologalegina</taxon>
        <taxon>IRL clade</taxon>
        <taxon>Trifolieae</taxon>
        <taxon>Trifolium</taxon>
    </lineage>
</organism>
<dbReference type="EMBL" id="CASHSV030000615">
    <property type="protein sequence ID" value="CAJ2670657.1"/>
    <property type="molecule type" value="Genomic_DNA"/>
</dbReference>
<gene>
    <name evidence="1" type="ORF">MILVUS5_LOCUS34661</name>
</gene>
<reference evidence="1" key="1">
    <citation type="submission" date="2023-10" db="EMBL/GenBank/DDBJ databases">
        <authorList>
            <person name="Rodriguez Cubillos JULIANA M."/>
            <person name="De Vega J."/>
        </authorList>
    </citation>
    <scope>NUCLEOTIDE SEQUENCE</scope>
</reference>
<sequence>MDTNSLRHLICLAPIKDVTITILVDEVRNKVLFVQAGKDFIDGLLSFLTLPLGTIARLIGKDYKFGSISSLYESVTDLDEENFWSPLQKELLVRPVNSMERYCQHFKLNIDDTEKLRSFKCGDKECTRPKKRTCNCIKIMRDELCKVNFITKRGFVPKTATFTVSDDLNVKPDNSKSCISLPKYLGCGDINTIKIVTVEVTRKEILELVLSALLSSKPLTDVFLSNILEIQYAKRANVLDLRDDNIGARLVRNTIEVKATVRKYDNKILYVLGEEDFADLLLSFLTFPLGAVENLLNGNSGLDNIDNLFKSMVDLDPQRYFNCKADLLSKQVKYNFGGKNYIKNPSTYMVTDELVITPGSSISSFSFLSERKIRLSNLEERVISIGNREALCLLKASLISKSALTDGLGPFLANKDKKVSN</sequence>
<keyword evidence="2" id="KW-1185">Reference proteome</keyword>
<evidence type="ECO:0000313" key="2">
    <source>
        <dbReference type="Proteomes" id="UP001177021"/>
    </source>
</evidence>